<dbReference type="InterPro" id="IPR029787">
    <property type="entry name" value="Nucleotide_cyclase"/>
</dbReference>
<evidence type="ECO:0000259" key="2">
    <source>
        <dbReference type="PROSITE" id="PS50125"/>
    </source>
</evidence>
<dbReference type="GO" id="GO:0006171">
    <property type="term" value="P:cAMP biosynthetic process"/>
    <property type="evidence" value="ECO:0007669"/>
    <property type="project" value="TreeGrafter"/>
</dbReference>
<reference evidence="3 4" key="1">
    <citation type="submission" date="2016-10" db="EMBL/GenBank/DDBJ databases">
        <title>Genome sequence of Mycobacterium talmonii.</title>
        <authorList>
            <person name="Greninger A.L."/>
            <person name="Elliott B."/>
            <person name="Vasireddy S."/>
            <person name="Vasireddy R."/>
        </authorList>
    </citation>
    <scope>NUCLEOTIDE SEQUENCE [LARGE SCALE GENOMIC DNA]</scope>
    <source>
        <strain evidence="4">NE-TNMC-100812</strain>
    </source>
</reference>
<dbReference type="RefSeq" id="WP_071029788.1">
    <property type="nucleotide sequence ID" value="NZ_MLQM01000237.1"/>
</dbReference>
<dbReference type="SUPFAM" id="SSF55073">
    <property type="entry name" value="Nucleotide cyclase"/>
    <property type="match status" value="1"/>
</dbReference>
<evidence type="ECO:0000313" key="3">
    <source>
        <dbReference type="EMBL" id="OHU92332.1"/>
    </source>
</evidence>
<dbReference type="Proteomes" id="UP000179734">
    <property type="component" value="Unassembled WGS sequence"/>
</dbReference>
<organism evidence="3 4">
    <name type="scientific">Mycobacterium talmoniae</name>
    <dbReference type="NCBI Taxonomy" id="1858794"/>
    <lineage>
        <taxon>Bacteria</taxon>
        <taxon>Bacillati</taxon>
        <taxon>Actinomycetota</taxon>
        <taxon>Actinomycetes</taxon>
        <taxon>Mycobacteriales</taxon>
        <taxon>Mycobacteriaceae</taxon>
        <taxon>Mycobacterium</taxon>
    </lineage>
</organism>
<dbReference type="SMART" id="SM00044">
    <property type="entry name" value="CYCc"/>
    <property type="match status" value="1"/>
</dbReference>
<dbReference type="PROSITE" id="PS50125">
    <property type="entry name" value="GUANYLATE_CYCLASE_2"/>
    <property type="match status" value="1"/>
</dbReference>
<dbReference type="CDD" id="cd07302">
    <property type="entry name" value="CHD"/>
    <property type="match status" value="1"/>
</dbReference>
<comment type="similarity">
    <text evidence="1">Belongs to the adenylyl cyclase class-3 family.</text>
</comment>
<dbReference type="GO" id="GO:0035556">
    <property type="term" value="P:intracellular signal transduction"/>
    <property type="evidence" value="ECO:0007669"/>
    <property type="project" value="InterPro"/>
</dbReference>
<feature type="domain" description="Guanylate cyclase" evidence="2">
    <location>
        <begin position="207"/>
        <end position="316"/>
    </location>
</feature>
<sequence length="366" mass="38697">MADGVDFEALEAAGIADARRRAPLIEYLHGLGFTAAEMVEAERRGRLFGLAGDVVGRSGPPCYSLRSAAAALGVPVGDVERAWTMLGLSVADPDAPALSQADVDGLATWAEMRSYLGEPVDGFLRVLGATMARLAEAESSMIRLTQPDMWLGHTGDEVATARAWRLVAQYIPRLGAMIDAVHRHHQVSARTFLEGLEGGPSTSVVCGVGFVDLTGFTALTQLLTAAELAALLTDFGGTVADVVHGDGGRVVKFIGDAVMWVSTTPERLARAAVDLVEHPKARRVGLQVRAGLGYGEVLALNGDYFGNPVNLAARLVGAAEPGQILATADIRDELPDWPATLLDPLSLKGFQDPVAPYDLRGGRPLR</sequence>
<dbReference type="AlphaFoldDB" id="A0A1S1MYP5"/>
<dbReference type="Pfam" id="PF16701">
    <property type="entry name" value="Ad_Cy_reg"/>
    <property type="match status" value="1"/>
</dbReference>
<dbReference type="Gene3D" id="3.30.70.1230">
    <property type="entry name" value="Nucleotide cyclase"/>
    <property type="match status" value="1"/>
</dbReference>
<evidence type="ECO:0000313" key="4">
    <source>
        <dbReference type="Proteomes" id="UP000179734"/>
    </source>
</evidence>
<dbReference type="InterPro" id="IPR032026">
    <property type="entry name" value="Ad_Cy_reg"/>
</dbReference>
<dbReference type="InterPro" id="IPR050697">
    <property type="entry name" value="Adenylyl/Guanylyl_Cyclase_3/4"/>
</dbReference>
<dbReference type="GO" id="GO:0004016">
    <property type="term" value="F:adenylate cyclase activity"/>
    <property type="evidence" value="ECO:0007669"/>
    <property type="project" value="UniProtKB-ARBA"/>
</dbReference>
<keyword evidence="4" id="KW-1185">Reference proteome</keyword>
<dbReference type="PANTHER" id="PTHR43081:SF19">
    <property type="entry name" value="PH-SENSITIVE ADENYLATE CYCLASE RV1264"/>
    <property type="match status" value="1"/>
</dbReference>
<proteinExistence type="inferred from homology"/>
<comment type="caution">
    <text evidence="3">The sequence shown here is derived from an EMBL/GenBank/DDBJ whole genome shotgun (WGS) entry which is preliminary data.</text>
</comment>
<accession>A0A1S1MYP5</accession>
<protein>
    <recommendedName>
        <fullName evidence="2">Guanylate cyclase domain-containing protein</fullName>
    </recommendedName>
</protein>
<dbReference type="InterPro" id="IPR001054">
    <property type="entry name" value="A/G_cyclase"/>
</dbReference>
<dbReference type="Pfam" id="PF00211">
    <property type="entry name" value="Guanylate_cyc"/>
    <property type="match status" value="1"/>
</dbReference>
<dbReference type="EMBL" id="MLQM01000237">
    <property type="protein sequence ID" value="OHU92332.1"/>
    <property type="molecule type" value="Genomic_DNA"/>
</dbReference>
<dbReference type="PANTHER" id="PTHR43081">
    <property type="entry name" value="ADENYLATE CYCLASE, TERMINAL-DIFFERENTIATION SPECIFIC-RELATED"/>
    <property type="match status" value="1"/>
</dbReference>
<evidence type="ECO:0000256" key="1">
    <source>
        <dbReference type="ARBA" id="ARBA00005381"/>
    </source>
</evidence>
<gene>
    <name evidence="3" type="ORF">BKN37_25185</name>
</gene>
<name>A0A1S1MYP5_9MYCO</name>